<evidence type="ECO:0000256" key="1">
    <source>
        <dbReference type="SAM" id="MobiDB-lite"/>
    </source>
</evidence>
<gene>
    <name evidence="2" type="ORF">DPMN_094360</name>
</gene>
<comment type="caution">
    <text evidence="2">The sequence shown here is derived from an EMBL/GenBank/DDBJ whole genome shotgun (WGS) entry which is preliminary data.</text>
</comment>
<reference evidence="2" key="2">
    <citation type="submission" date="2020-11" db="EMBL/GenBank/DDBJ databases">
        <authorList>
            <person name="McCartney M.A."/>
            <person name="Auch B."/>
            <person name="Kono T."/>
            <person name="Mallez S."/>
            <person name="Becker A."/>
            <person name="Gohl D.M."/>
            <person name="Silverstein K.A.T."/>
            <person name="Koren S."/>
            <person name="Bechman K.B."/>
            <person name="Herman A."/>
            <person name="Abrahante J.E."/>
            <person name="Garbe J."/>
        </authorList>
    </citation>
    <scope>NUCLEOTIDE SEQUENCE</scope>
    <source>
        <strain evidence="2">Duluth1</strain>
        <tissue evidence="2">Whole animal</tissue>
    </source>
</reference>
<name>A0A9D4L4Z7_DREPO</name>
<dbReference type="Proteomes" id="UP000828390">
    <property type="component" value="Unassembled WGS sequence"/>
</dbReference>
<feature type="region of interest" description="Disordered" evidence="1">
    <location>
        <begin position="52"/>
        <end position="101"/>
    </location>
</feature>
<reference evidence="2" key="1">
    <citation type="journal article" date="2019" name="bioRxiv">
        <title>The Genome of the Zebra Mussel, Dreissena polymorpha: A Resource for Invasive Species Research.</title>
        <authorList>
            <person name="McCartney M.A."/>
            <person name="Auch B."/>
            <person name="Kono T."/>
            <person name="Mallez S."/>
            <person name="Zhang Y."/>
            <person name="Obille A."/>
            <person name="Becker A."/>
            <person name="Abrahante J.E."/>
            <person name="Garbe J."/>
            <person name="Badalamenti J.P."/>
            <person name="Herman A."/>
            <person name="Mangelson H."/>
            <person name="Liachko I."/>
            <person name="Sullivan S."/>
            <person name="Sone E.D."/>
            <person name="Koren S."/>
            <person name="Silverstein K.A.T."/>
            <person name="Beckman K.B."/>
            <person name="Gohl D.M."/>
        </authorList>
    </citation>
    <scope>NUCLEOTIDE SEQUENCE</scope>
    <source>
        <strain evidence="2">Duluth1</strain>
        <tissue evidence="2">Whole animal</tissue>
    </source>
</reference>
<evidence type="ECO:0000313" key="2">
    <source>
        <dbReference type="EMBL" id="KAH3851873.1"/>
    </source>
</evidence>
<sequence>MRISEADHYIKHVLPDILKNYEEDDIYNANKTGIYYRALLDGTLVSKEEAVAGSKKKGPDNCHGRLQHDGYEQTAATHHQKKPTTMLPPGEKSLPVVYDSN</sequence>
<accession>A0A9D4L4Z7</accession>
<keyword evidence="3" id="KW-1185">Reference proteome</keyword>
<protein>
    <submittedName>
        <fullName evidence="2">Uncharacterized protein</fullName>
    </submittedName>
</protein>
<evidence type="ECO:0000313" key="3">
    <source>
        <dbReference type="Proteomes" id="UP000828390"/>
    </source>
</evidence>
<dbReference type="EMBL" id="JAIWYP010000003">
    <property type="protein sequence ID" value="KAH3851873.1"/>
    <property type="molecule type" value="Genomic_DNA"/>
</dbReference>
<organism evidence="2 3">
    <name type="scientific">Dreissena polymorpha</name>
    <name type="common">Zebra mussel</name>
    <name type="synonym">Mytilus polymorpha</name>
    <dbReference type="NCBI Taxonomy" id="45954"/>
    <lineage>
        <taxon>Eukaryota</taxon>
        <taxon>Metazoa</taxon>
        <taxon>Spiralia</taxon>
        <taxon>Lophotrochozoa</taxon>
        <taxon>Mollusca</taxon>
        <taxon>Bivalvia</taxon>
        <taxon>Autobranchia</taxon>
        <taxon>Heteroconchia</taxon>
        <taxon>Euheterodonta</taxon>
        <taxon>Imparidentia</taxon>
        <taxon>Neoheterodontei</taxon>
        <taxon>Myida</taxon>
        <taxon>Dreissenoidea</taxon>
        <taxon>Dreissenidae</taxon>
        <taxon>Dreissena</taxon>
    </lineage>
</organism>
<dbReference type="AlphaFoldDB" id="A0A9D4L4Z7"/>
<proteinExistence type="predicted"/>
<feature type="compositionally biased region" description="Basic and acidic residues" evidence="1">
    <location>
        <begin position="57"/>
        <end position="71"/>
    </location>
</feature>